<dbReference type="Proteomes" id="UP000502706">
    <property type="component" value="Chromosome"/>
</dbReference>
<dbReference type="SUPFAM" id="SSF142764">
    <property type="entry name" value="YgbK-like"/>
    <property type="match status" value="1"/>
</dbReference>
<dbReference type="KEGG" id="rmar:GBA65_08630"/>
<feature type="domain" description="Four-carbon acid sugar kinase N-terminal" evidence="2">
    <location>
        <begin position="2"/>
        <end position="173"/>
    </location>
</feature>
<dbReference type="InterPro" id="IPR010737">
    <property type="entry name" value="4-carb_acid_sugar_kinase_N"/>
</dbReference>
<dbReference type="Gene3D" id="3.40.50.10840">
    <property type="entry name" value="Putative sugar-binding, N-terminal domain"/>
    <property type="match status" value="1"/>
</dbReference>
<name>A0A6G8PWI9_9ACTN</name>
<feature type="compositionally biased region" description="Basic and acidic residues" evidence="1">
    <location>
        <begin position="272"/>
        <end position="285"/>
    </location>
</feature>
<accession>A0A6G8PWI9</accession>
<dbReference type="AlphaFoldDB" id="A0A6G8PWI9"/>
<protein>
    <recommendedName>
        <fullName evidence="2">Four-carbon acid sugar kinase N-terminal domain-containing protein</fullName>
    </recommendedName>
</protein>
<feature type="region of interest" description="Disordered" evidence="1">
    <location>
        <begin position="54"/>
        <end position="102"/>
    </location>
</feature>
<reference evidence="3 4" key="1">
    <citation type="submission" date="2019-10" db="EMBL/GenBank/DDBJ databases">
        <title>Rubrobacter sp nov SCSIO 52915 isolated from a deep-sea sediment in the South China Sea.</title>
        <authorList>
            <person name="Chen R.W."/>
        </authorList>
    </citation>
    <scope>NUCLEOTIDE SEQUENCE [LARGE SCALE GENOMIC DNA]</scope>
    <source>
        <strain evidence="3 4">SCSIO 52915</strain>
    </source>
</reference>
<evidence type="ECO:0000313" key="3">
    <source>
        <dbReference type="EMBL" id="QIN78572.1"/>
    </source>
</evidence>
<dbReference type="Pfam" id="PF07005">
    <property type="entry name" value="SBD_N"/>
    <property type="match status" value="1"/>
</dbReference>
<feature type="region of interest" description="Disordered" evidence="1">
    <location>
        <begin position="205"/>
        <end position="357"/>
    </location>
</feature>
<evidence type="ECO:0000259" key="2">
    <source>
        <dbReference type="Pfam" id="PF07005"/>
    </source>
</evidence>
<evidence type="ECO:0000256" key="1">
    <source>
        <dbReference type="SAM" id="MobiDB-lite"/>
    </source>
</evidence>
<proteinExistence type="predicted"/>
<evidence type="ECO:0000313" key="4">
    <source>
        <dbReference type="Proteomes" id="UP000502706"/>
    </source>
</evidence>
<keyword evidence="4" id="KW-1185">Reference proteome</keyword>
<gene>
    <name evidence="3" type="ORF">GBA65_08630</name>
</gene>
<organism evidence="3 4">
    <name type="scientific">Rubrobacter marinus</name>
    <dbReference type="NCBI Taxonomy" id="2653852"/>
    <lineage>
        <taxon>Bacteria</taxon>
        <taxon>Bacillati</taxon>
        <taxon>Actinomycetota</taxon>
        <taxon>Rubrobacteria</taxon>
        <taxon>Rubrobacterales</taxon>
        <taxon>Rubrobacteraceae</taxon>
        <taxon>Rubrobacter</taxon>
    </lineage>
</organism>
<dbReference type="EMBL" id="CP045121">
    <property type="protein sequence ID" value="QIN78572.1"/>
    <property type="molecule type" value="Genomic_DNA"/>
</dbReference>
<feature type="compositionally biased region" description="Basic residues" evidence="1">
    <location>
        <begin position="329"/>
        <end position="343"/>
    </location>
</feature>
<sequence>MDAVAVDTDSRAMPPGFAARRVVEAAHAVRGAGVVYKKIDSTLRGPISAELSAALGRRGGRRRSWRRPSPGRPNHEGRRPTRPRRPRPRDRGAQGPACPVHEGHLPTLLEELSPVHSLSVEDLANPGEVRRALAGARCVVADAEEEGHLEALVRAVPDPSAVLWTGSAGLALAFGRVHPGPRSGGPSPTLEPARAVLVVVGSLSGVSRGSSGGSPGSTRRCPSGRGGRGGGGRRARGAVAGAARRGVLAGGSGRRCRGGRGDARRGRGAALRRGDLRRAGPDRGGHGGRGGPGARGVRDTARRGGRGGDSGGDPDRAASLPRGYEGGRVRGRWYARGHRRGAHARREGLNCRRRHPS</sequence>
<feature type="compositionally biased region" description="Low complexity" evidence="1">
    <location>
        <begin position="237"/>
        <end position="247"/>
    </location>
</feature>
<dbReference type="InterPro" id="IPR037051">
    <property type="entry name" value="4-carb_acid_sugar_kinase_N_sf"/>
</dbReference>